<evidence type="ECO:0000256" key="3">
    <source>
        <dbReference type="SAM" id="SignalP"/>
    </source>
</evidence>
<evidence type="ECO:0000313" key="5">
    <source>
        <dbReference type="EMBL" id="KAB5593115.1"/>
    </source>
</evidence>
<keyword evidence="3" id="KW-0732">Signal</keyword>
<dbReference type="InterPro" id="IPR050316">
    <property type="entry name" value="Tyrosinase/Hemocyanin"/>
</dbReference>
<organism evidence="5 6">
    <name type="scientific">Ceratobasidium theobromae</name>
    <dbReference type="NCBI Taxonomy" id="1582974"/>
    <lineage>
        <taxon>Eukaryota</taxon>
        <taxon>Fungi</taxon>
        <taxon>Dikarya</taxon>
        <taxon>Basidiomycota</taxon>
        <taxon>Agaricomycotina</taxon>
        <taxon>Agaricomycetes</taxon>
        <taxon>Cantharellales</taxon>
        <taxon>Ceratobasidiaceae</taxon>
        <taxon>Ceratobasidium</taxon>
    </lineage>
</organism>
<keyword evidence="2" id="KW-0186">Copper</keyword>
<comment type="caution">
    <text evidence="5">The sequence shown here is derived from an EMBL/GenBank/DDBJ whole genome shotgun (WGS) entry which is preliminary data.</text>
</comment>
<dbReference type="SUPFAM" id="SSF48056">
    <property type="entry name" value="Di-copper centre-containing domain"/>
    <property type="match status" value="1"/>
</dbReference>
<dbReference type="Pfam" id="PF00264">
    <property type="entry name" value="Tyrosinase"/>
    <property type="match status" value="1"/>
</dbReference>
<evidence type="ECO:0000256" key="2">
    <source>
        <dbReference type="ARBA" id="ARBA00023008"/>
    </source>
</evidence>
<dbReference type="OrthoDB" id="6132182at2759"/>
<reference evidence="5 6" key="1">
    <citation type="journal article" date="2019" name="Fungal Biol. Biotechnol.">
        <title>Draft genome sequence of fastidious pathogen Ceratobasidium theobromae, which causes vascular-streak dieback in Theobroma cacao.</title>
        <authorList>
            <person name="Ali S.S."/>
            <person name="Asman A."/>
            <person name="Shao J."/>
            <person name="Firmansyah A.P."/>
            <person name="Susilo A.W."/>
            <person name="Rosmana A."/>
            <person name="McMahon P."/>
            <person name="Junaid M."/>
            <person name="Guest D."/>
            <person name="Kheng T.Y."/>
            <person name="Meinhardt L.W."/>
            <person name="Bailey B.A."/>
        </authorList>
    </citation>
    <scope>NUCLEOTIDE SEQUENCE [LARGE SCALE GENOMIC DNA]</scope>
    <source>
        <strain evidence="5 6">CT2</strain>
    </source>
</reference>
<dbReference type="GO" id="GO:0046872">
    <property type="term" value="F:metal ion binding"/>
    <property type="evidence" value="ECO:0007669"/>
    <property type="project" value="UniProtKB-KW"/>
</dbReference>
<dbReference type="InterPro" id="IPR002227">
    <property type="entry name" value="Tyrosinase_Cu-bd"/>
</dbReference>
<evidence type="ECO:0000313" key="6">
    <source>
        <dbReference type="Proteomes" id="UP000383932"/>
    </source>
</evidence>
<sequence length="356" mass="40328">MRFLTALNFAALATFVVAAPSYSTCTSIEVRKEWRTLTKAERKAWIDAVNCLNKVPRTGKLNPPINTASYSDPSFQIPPQNENSTYYDELVYAHMNLNPVIHWTGLFLPWHRVYLHEWTNILRSQCGYKGIAPYWAWEKDAADVQGSAIWDTDPESGLGGFSDNEDDDYTLHTGALKISVAYPVPHNLRRHYIPYPFGNSNLSAADTFTPTEVEKLLSQQNYTAFQGFMEKLSGMHGAVHLMMGGDMGTICPAGSFNTSACLVQRAATFSANEPMFHLHHGNVDRLWWLWQEKSNVNKFSFHGGSVQNRSSLDIYPNGEAPWLDKTASLPSAGLWNTYKIEDTFDTRSWPWCYVYE</sequence>
<accession>A0A5N5QMV8</accession>
<dbReference type="Proteomes" id="UP000383932">
    <property type="component" value="Unassembled WGS sequence"/>
</dbReference>
<dbReference type="PANTHER" id="PTHR11474">
    <property type="entry name" value="TYROSINASE FAMILY MEMBER"/>
    <property type="match status" value="1"/>
</dbReference>
<dbReference type="Gene3D" id="1.10.1280.10">
    <property type="entry name" value="Di-copper center containing domain from catechol oxidase"/>
    <property type="match status" value="1"/>
</dbReference>
<keyword evidence="1" id="KW-0479">Metal-binding</keyword>
<feature type="signal peptide" evidence="3">
    <location>
        <begin position="1"/>
        <end position="18"/>
    </location>
</feature>
<keyword evidence="6" id="KW-1185">Reference proteome</keyword>
<dbReference type="GO" id="GO:0016491">
    <property type="term" value="F:oxidoreductase activity"/>
    <property type="evidence" value="ECO:0007669"/>
    <property type="project" value="InterPro"/>
</dbReference>
<evidence type="ECO:0000259" key="4">
    <source>
        <dbReference type="Pfam" id="PF00264"/>
    </source>
</evidence>
<feature type="chain" id="PRO_5024428404" description="Tyrosinase copper-binding domain-containing protein" evidence="3">
    <location>
        <begin position="19"/>
        <end position="356"/>
    </location>
</feature>
<evidence type="ECO:0000256" key="1">
    <source>
        <dbReference type="ARBA" id="ARBA00022723"/>
    </source>
</evidence>
<dbReference type="AlphaFoldDB" id="A0A5N5QMV8"/>
<dbReference type="PANTHER" id="PTHR11474:SF126">
    <property type="entry name" value="TYROSINASE-LIKE PROTEIN TYR-1-RELATED"/>
    <property type="match status" value="1"/>
</dbReference>
<name>A0A5N5QMV8_9AGAM</name>
<feature type="domain" description="Tyrosinase copper-binding" evidence="4">
    <location>
        <begin position="86"/>
        <end position="293"/>
    </location>
</feature>
<dbReference type="InterPro" id="IPR008922">
    <property type="entry name" value="Di-copper_centre_dom_sf"/>
</dbReference>
<proteinExistence type="predicted"/>
<protein>
    <recommendedName>
        <fullName evidence="4">Tyrosinase copper-binding domain-containing protein</fullName>
    </recommendedName>
</protein>
<dbReference type="EMBL" id="SSOP01000045">
    <property type="protein sequence ID" value="KAB5593115.1"/>
    <property type="molecule type" value="Genomic_DNA"/>
</dbReference>
<gene>
    <name evidence="5" type="ORF">CTheo_3417</name>
</gene>
<dbReference type="PRINTS" id="PR00092">
    <property type="entry name" value="TYROSINASE"/>
</dbReference>